<evidence type="ECO:0000313" key="2">
    <source>
        <dbReference type="EMBL" id="ACR13020.1"/>
    </source>
</evidence>
<dbReference type="Pfam" id="PF03475">
    <property type="entry name" value="YiiM_3-alpha"/>
    <property type="match status" value="1"/>
</dbReference>
<dbReference type="PANTHER" id="PTHR30212">
    <property type="entry name" value="PROTEIN YIIM"/>
    <property type="match status" value="1"/>
</dbReference>
<dbReference type="STRING" id="377629.TERTU_3314"/>
<sequence>MTKVVGVYSGKVAQWRGNGKRFETAIFKTRVAGKVAITVSGITDDFQADQVHHGGPDKALCLFASEEYNNIEKQLALSLPRPAFGENLLVSGVDDRELCIGDILCIGTTKLQVSQPRRPCYKISAVHREPKLAHYFQQTGYTGCYLRCLEPGQLQAGDEIVWHHGEETRVSILDVNRILYGKEIDPQLINQLLALKSIATSLRATLKKRLEGAEVDDRRRLYGEFDETTRESV</sequence>
<dbReference type="PROSITE" id="PS51340">
    <property type="entry name" value="MOSC"/>
    <property type="match status" value="1"/>
</dbReference>
<dbReference type="GO" id="GO:0030151">
    <property type="term" value="F:molybdenum ion binding"/>
    <property type="evidence" value="ECO:0007669"/>
    <property type="project" value="InterPro"/>
</dbReference>
<organism evidence="2 3">
    <name type="scientific">Teredinibacter turnerae (strain ATCC 39867 / T7901)</name>
    <dbReference type="NCBI Taxonomy" id="377629"/>
    <lineage>
        <taxon>Bacteria</taxon>
        <taxon>Pseudomonadati</taxon>
        <taxon>Pseudomonadota</taxon>
        <taxon>Gammaproteobacteria</taxon>
        <taxon>Cellvibrionales</taxon>
        <taxon>Cellvibrionaceae</taxon>
        <taxon>Teredinibacter</taxon>
    </lineage>
</organism>
<accession>C5BQI3</accession>
<dbReference type="InterPro" id="IPR011037">
    <property type="entry name" value="Pyrv_Knase-like_insert_dom_sf"/>
</dbReference>
<keyword evidence="3" id="KW-1185">Reference proteome</keyword>
<gene>
    <name evidence="2" type="ordered locus">TERTU_3314</name>
</gene>
<dbReference type="RefSeq" id="WP_015819133.1">
    <property type="nucleotide sequence ID" value="NC_012997.1"/>
</dbReference>
<dbReference type="GO" id="GO:0003824">
    <property type="term" value="F:catalytic activity"/>
    <property type="evidence" value="ECO:0007669"/>
    <property type="project" value="InterPro"/>
</dbReference>
<dbReference type="HOGENOM" id="CLU_082566_1_0_6"/>
<dbReference type="OrthoDB" id="9786134at2"/>
<dbReference type="eggNOG" id="COG2258">
    <property type="taxonomic scope" value="Bacteria"/>
</dbReference>
<dbReference type="EMBL" id="CP001614">
    <property type="protein sequence ID" value="ACR13020.1"/>
    <property type="molecule type" value="Genomic_DNA"/>
</dbReference>
<dbReference type="InterPro" id="IPR005163">
    <property type="entry name" value="Tri_helical_YiiM-like"/>
</dbReference>
<dbReference type="InterPro" id="IPR005302">
    <property type="entry name" value="MoCF_Sase_C"/>
</dbReference>
<feature type="domain" description="MOSC" evidence="1">
    <location>
        <begin position="29"/>
        <end position="163"/>
    </location>
</feature>
<proteinExistence type="predicted"/>
<evidence type="ECO:0000259" key="1">
    <source>
        <dbReference type="PROSITE" id="PS51340"/>
    </source>
</evidence>
<dbReference type="KEGG" id="ttu:TERTU_3314"/>
<dbReference type="PANTHER" id="PTHR30212:SF2">
    <property type="entry name" value="PROTEIN YIIM"/>
    <property type="match status" value="1"/>
</dbReference>
<dbReference type="InterPro" id="IPR052353">
    <property type="entry name" value="Benzoxazolinone_Detox_Enz"/>
</dbReference>
<dbReference type="Proteomes" id="UP000009080">
    <property type="component" value="Chromosome"/>
</dbReference>
<dbReference type="Gene3D" id="2.40.33.20">
    <property type="entry name" value="PK beta-barrel domain-like"/>
    <property type="match status" value="1"/>
</dbReference>
<evidence type="ECO:0000313" key="3">
    <source>
        <dbReference type="Proteomes" id="UP000009080"/>
    </source>
</evidence>
<dbReference type="SUPFAM" id="SSF50800">
    <property type="entry name" value="PK beta-barrel domain-like"/>
    <property type="match status" value="1"/>
</dbReference>
<reference evidence="2 3" key="1">
    <citation type="journal article" date="2009" name="PLoS ONE">
        <title>The complete genome of Teredinibacter turnerae T7901: an intracellular endosymbiont of marine wood-boring bivalves (shipworms).</title>
        <authorList>
            <person name="Yang J.C."/>
            <person name="Madupu R."/>
            <person name="Durkin A.S."/>
            <person name="Ekborg N.A."/>
            <person name="Pedamallu C.S."/>
            <person name="Hostetler J.B."/>
            <person name="Radune D."/>
            <person name="Toms B.S."/>
            <person name="Henrissat B."/>
            <person name="Coutinho P.M."/>
            <person name="Schwarz S."/>
            <person name="Field L."/>
            <person name="Trindade-Silva A.E."/>
            <person name="Soares C.A.G."/>
            <person name="Elshahawi S."/>
            <person name="Hanora A."/>
            <person name="Schmidt E.W."/>
            <person name="Haygood M.G."/>
            <person name="Posfai J."/>
            <person name="Benner J."/>
            <person name="Madinger C."/>
            <person name="Nove J."/>
            <person name="Anton B."/>
            <person name="Chaudhary K."/>
            <person name="Foster J."/>
            <person name="Holman A."/>
            <person name="Kumar S."/>
            <person name="Lessard P.A."/>
            <person name="Luyten Y.A."/>
            <person name="Slatko B."/>
            <person name="Wood N."/>
            <person name="Wu B."/>
            <person name="Teplitski M."/>
            <person name="Mougous J.D."/>
            <person name="Ward N."/>
            <person name="Eisen J.A."/>
            <person name="Badger J.H."/>
            <person name="Distel D.L."/>
        </authorList>
    </citation>
    <scope>NUCLEOTIDE SEQUENCE [LARGE SCALE GENOMIC DNA]</scope>
    <source>
        <strain evidence="3">ATCC 39867 / T7901</strain>
    </source>
</reference>
<dbReference type="GO" id="GO:0030170">
    <property type="term" value="F:pyridoxal phosphate binding"/>
    <property type="evidence" value="ECO:0007669"/>
    <property type="project" value="InterPro"/>
</dbReference>
<dbReference type="AlphaFoldDB" id="C5BQI3"/>
<protein>
    <submittedName>
        <fullName evidence="2">Mosc domain-containing protein</fullName>
    </submittedName>
</protein>
<dbReference type="Pfam" id="PF03473">
    <property type="entry name" value="MOSC"/>
    <property type="match status" value="1"/>
</dbReference>
<name>C5BQI3_TERTT</name>